<reference evidence="1 2" key="1">
    <citation type="journal article" date="2012" name="PLoS Pathog.">
        <title>Diverse lifestyles and strategies of plant pathogenesis encoded in the genomes of eighteen Dothideomycetes fungi.</title>
        <authorList>
            <person name="Ohm R.A."/>
            <person name="Feau N."/>
            <person name="Henrissat B."/>
            <person name="Schoch C.L."/>
            <person name="Horwitz B.A."/>
            <person name="Barry K.W."/>
            <person name="Condon B.J."/>
            <person name="Copeland A.C."/>
            <person name="Dhillon B."/>
            <person name="Glaser F."/>
            <person name="Hesse C.N."/>
            <person name="Kosti I."/>
            <person name="LaButti K."/>
            <person name="Lindquist E.A."/>
            <person name="Lucas S."/>
            <person name="Salamov A.A."/>
            <person name="Bradshaw R.E."/>
            <person name="Ciuffetti L."/>
            <person name="Hamelin R.C."/>
            <person name="Kema G.H.J."/>
            <person name="Lawrence C."/>
            <person name="Scott J.A."/>
            <person name="Spatafora J.W."/>
            <person name="Turgeon B.G."/>
            <person name="de Wit P.J.G.M."/>
            <person name="Zhong S."/>
            <person name="Goodwin S.B."/>
            <person name="Grigoriev I.V."/>
        </authorList>
    </citation>
    <scope>NUCLEOTIDE SEQUENCE [LARGE SCALE GENOMIC DNA]</scope>
    <source>
        <strain evidence="1 2">CIRAD86</strain>
    </source>
</reference>
<dbReference type="KEGG" id="pfj:MYCFIDRAFT_177919"/>
<sequence length="393" mass="44056">MLTWRYLQTSICLTKPKSVDGTRQDIDAQHDTKYGAEVLPGLSPEPRNLRHPFINNNGQYYGPLHHCEVHLHPIQNLEGDSDAHMCTTNVSHPDAITNAANLLRHTQVQGFEACKVCGKAVNRPEFCLCAVLCTQNTLRHQTLLLGNENAEPEGDTKIQANSDPEKAVITTSQCSGGAMKWSLFAQFLFFVTFVSAHARDRRWDEWCVDSLDAQDWLDRYQAFENGTGSDLGDARATGEAIISDKFEVFCNSCAFSRAIEAGEENRKLMPRPQATHQRAARHWRESRIHQRNIEQNVGLDSDLQKFATFLVDHSDAKGYPVRGFAAFTVRKNPDPNGKSALVATRLESELNDFARGLNRRKEYPACCIPVILGSPLRYFVHSFGAQFHVLTAA</sequence>
<dbReference type="RefSeq" id="XP_007930050.1">
    <property type="nucleotide sequence ID" value="XM_007931859.1"/>
</dbReference>
<dbReference type="OrthoDB" id="5596743at2759"/>
<keyword evidence="2" id="KW-1185">Reference proteome</keyword>
<dbReference type="HOGENOM" id="CLU_702328_0_0_1"/>
<evidence type="ECO:0000313" key="2">
    <source>
        <dbReference type="Proteomes" id="UP000016932"/>
    </source>
</evidence>
<protein>
    <submittedName>
        <fullName evidence="1">Uncharacterized protein</fullName>
    </submittedName>
</protein>
<name>M2YNL4_PSEFD</name>
<proteinExistence type="predicted"/>
<organism evidence="1 2">
    <name type="scientific">Pseudocercospora fijiensis (strain CIRAD86)</name>
    <name type="common">Black leaf streak disease fungus</name>
    <name type="synonym">Mycosphaerella fijiensis</name>
    <dbReference type="NCBI Taxonomy" id="383855"/>
    <lineage>
        <taxon>Eukaryota</taxon>
        <taxon>Fungi</taxon>
        <taxon>Dikarya</taxon>
        <taxon>Ascomycota</taxon>
        <taxon>Pezizomycotina</taxon>
        <taxon>Dothideomycetes</taxon>
        <taxon>Dothideomycetidae</taxon>
        <taxon>Mycosphaerellales</taxon>
        <taxon>Mycosphaerellaceae</taxon>
        <taxon>Pseudocercospora</taxon>
    </lineage>
</organism>
<dbReference type="AlphaFoldDB" id="M2YNL4"/>
<evidence type="ECO:0000313" key="1">
    <source>
        <dbReference type="EMBL" id="EME79295.1"/>
    </source>
</evidence>
<dbReference type="GeneID" id="19333862"/>
<dbReference type="Proteomes" id="UP000016932">
    <property type="component" value="Unassembled WGS sequence"/>
</dbReference>
<gene>
    <name evidence="1" type="ORF">MYCFIDRAFT_177919</name>
</gene>
<accession>M2YNL4</accession>
<dbReference type="EMBL" id="KB446562">
    <property type="protein sequence ID" value="EME79295.1"/>
    <property type="molecule type" value="Genomic_DNA"/>
</dbReference>
<dbReference type="VEuPathDB" id="FungiDB:MYCFIDRAFT_177919"/>